<dbReference type="PaxDb" id="2903-EOD13292"/>
<organism evidence="1 2">
    <name type="scientific">Emiliania huxleyi (strain CCMP1516)</name>
    <dbReference type="NCBI Taxonomy" id="280463"/>
    <lineage>
        <taxon>Eukaryota</taxon>
        <taxon>Haptista</taxon>
        <taxon>Haptophyta</taxon>
        <taxon>Prymnesiophyceae</taxon>
        <taxon>Isochrysidales</taxon>
        <taxon>Noelaerhabdaceae</taxon>
        <taxon>Emiliania</taxon>
    </lineage>
</organism>
<dbReference type="EnsemblProtists" id="EOD13292">
    <property type="protein sequence ID" value="EOD13292"/>
    <property type="gene ID" value="EMIHUDRAFT_425192"/>
</dbReference>
<dbReference type="AlphaFoldDB" id="A0A0D3IPV7"/>
<proteinExistence type="predicted"/>
<evidence type="ECO:0000313" key="2">
    <source>
        <dbReference type="Proteomes" id="UP000013827"/>
    </source>
</evidence>
<name>A0A0D3IPV7_EMIH1</name>
<dbReference type="KEGG" id="ehx:EMIHUDRAFT_425192"/>
<dbReference type="GeneID" id="17259443"/>
<evidence type="ECO:0000313" key="1">
    <source>
        <dbReference type="EnsemblProtists" id="EOD13292"/>
    </source>
</evidence>
<dbReference type="Proteomes" id="UP000013827">
    <property type="component" value="Unassembled WGS sequence"/>
</dbReference>
<reference evidence="1" key="2">
    <citation type="submission" date="2024-10" db="UniProtKB">
        <authorList>
            <consortium name="EnsemblProtists"/>
        </authorList>
    </citation>
    <scope>IDENTIFICATION</scope>
</reference>
<reference evidence="2" key="1">
    <citation type="journal article" date="2013" name="Nature">
        <title>Pan genome of the phytoplankton Emiliania underpins its global distribution.</title>
        <authorList>
            <person name="Read B.A."/>
            <person name="Kegel J."/>
            <person name="Klute M.J."/>
            <person name="Kuo A."/>
            <person name="Lefebvre S.C."/>
            <person name="Maumus F."/>
            <person name="Mayer C."/>
            <person name="Miller J."/>
            <person name="Monier A."/>
            <person name="Salamov A."/>
            <person name="Young J."/>
            <person name="Aguilar M."/>
            <person name="Claverie J.M."/>
            <person name="Frickenhaus S."/>
            <person name="Gonzalez K."/>
            <person name="Herman E.K."/>
            <person name="Lin Y.C."/>
            <person name="Napier J."/>
            <person name="Ogata H."/>
            <person name="Sarno A.F."/>
            <person name="Shmutz J."/>
            <person name="Schroeder D."/>
            <person name="de Vargas C."/>
            <person name="Verret F."/>
            <person name="von Dassow P."/>
            <person name="Valentin K."/>
            <person name="Van de Peer Y."/>
            <person name="Wheeler G."/>
            <person name="Dacks J.B."/>
            <person name="Delwiche C.F."/>
            <person name="Dyhrman S.T."/>
            <person name="Glockner G."/>
            <person name="John U."/>
            <person name="Richards T."/>
            <person name="Worden A.Z."/>
            <person name="Zhang X."/>
            <person name="Grigoriev I.V."/>
            <person name="Allen A.E."/>
            <person name="Bidle K."/>
            <person name="Borodovsky M."/>
            <person name="Bowler C."/>
            <person name="Brownlee C."/>
            <person name="Cock J.M."/>
            <person name="Elias M."/>
            <person name="Gladyshev V.N."/>
            <person name="Groth M."/>
            <person name="Guda C."/>
            <person name="Hadaegh A."/>
            <person name="Iglesias-Rodriguez M.D."/>
            <person name="Jenkins J."/>
            <person name="Jones B.M."/>
            <person name="Lawson T."/>
            <person name="Leese F."/>
            <person name="Lindquist E."/>
            <person name="Lobanov A."/>
            <person name="Lomsadze A."/>
            <person name="Malik S.B."/>
            <person name="Marsh M.E."/>
            <person name="Mackinder L."/>
            <person name="Mock T."/>
            <person name="Mueller-Roeber B."/>
            <person name="Pagarete A."/>
            <person name="Parker M."/>
            <person name="Probert I."/>
            <person name="Quesneville H."/>
            <person name="Raines C."/>
            <person name="Rensing S.A."/>
            <person name="Riano-Pachon D.M."/>
            <person name="Richier S."/>
            <person name="Rokitta S."/>
            <person name="Shiraiwa Y."/>
            <person name="Soanes D.M."/>
            <person name="van der Giezen M."/>
            <person name="Wahlund T.M."/>
            <person name="Williams B."/>
            <person name="Wilson W."/>
            <person name="Wolfe G."/>
            <person name="Wurch L.L."/>
        </authorList>
    </citation>
    <scope>NUCLEOTIDE SEQUENCE</scope>
</reference>
<dbReference type="HOGENOM" id="CLU_630810_0_0_1"/>
<sequence>MRSCAADPAAASKAASADAIAYSGQMCRAGNALFRREAATVFGQEEELAALAAMPEAHNRQAGELEAALRSALRGAAEGAAEADGAAEGLAEAAVEAEGAADAFGRWSRAVAQPTLEMVATLRPYVLACAWHYAIKPDEAECDWWAFACKAGMNAPSAEAAAAAAVAAAGDVTGRQSAARTKLRAANEHAKAAEAALGKEAEEAAAAAEVAEAAVKEDDPTSRKSAAAARELADAAAAKKEAASASVWRMADAKAKFFASPAWTDEMVVDAATIVLEAMRARLPFTASTSGSDSCMKLQWIRKLLLAWVRTMDRFDESLLDDRTFLRLVRTTAYACLAFREAAALICTGRLTLWIRARQQVFPGDNREGVAVHAVLGAKTASLWEVLKFSGLCSSQCFGTVLEVASALERAAGEYGPAMASKLLLAASESPHICTGYEMYFDH</sequence>
<dbReference type="RefSeq" id="XP_005765721.1">
    <property type="nucleotide sequence ID" value="XM_005765664.1"/>
</dbReference>
<protein>
    <submittedName>
        <fullName evidence="1">Uncharacterized protein</fullName>
    </submittedName>
</protein>
<keyword evidence="2" id="KW-1185">Reference proteome</keyword>
<accession>A0A0D3IPV7</accession>